<dbReference type="Pfam" id="PF00589">
    <property type="entry name" value="Phage_integrase"/>
    <property type="match status" value="1"/>
</dbReference>
<evidence type="ECO:0000256" key="4">
    <source>
        <dbReference type="ARBA" id="ARBA00023125"/>
    </source>
</evidence>
<dbReference type="PANTHER" id="PTHR30349">
    <property type="entry name" value="PHAGE INTEGRASE-RELATED"/>
    <property type="match status" value="1"/>
</dbReference>
<dbReference type="PANTHER" id="PTHR30349:SF41">
    <property type="entry name" value="INTEGRASE_RECOMBINASE PROTEIN MJ0367-RELATED"/>
    <property type="match status" value="1"/>
</dbReference>
<dbReference type="Gene3D" id="1.10.150.130">
    <property type="match status" value="1"/>
</dbReference>
<dbReference type="InterPro" id="IPR050090">
    <property type="entry name" value="Tyrosine_recombinase_XerCD"/>
</dbReference>
<evidence type="ECO:0000313" key="9">
    <source>
        <dbReference type="EMBL" id="MCG4526623.1"/>
    </source>
</evidence>
<comment type="function">
    <text evidence="1">Site-specific tyrosine recombinase, which acts by catalyzing the cutting and rejoining of the recombining DNA molecules.</text>
</comment>
<dbReference type="InterPro" id="IPR044068">
    <property type="entry name" value="CB"/>
</dbReference>
<evidence type="ECO:0000259" key="7">
    <source>
        <dbReference type="PROSITE" id="PS51898"/>
    </source>
</evidence>
<proteinExistence type="inferred from homology"/>
<keyword evidence="5" id="KW-0233">DNA recombination</keyword>
<dbReference type="Pfam" id="PF02899">
    <property type="entry name" value="Phage_int_SAM_1"/>
    <property type="match status" value="1"/>
</dbReference>
<feature type="domain" description="Core-binding (CB)" evidence="8">
    <location>
        <begin position="111"/>
        <end position="191"/>
    </location>
</feature>
<accession>A0ABS9M755</accession>
<feature type="domain" description="Tyr recombinase" evidence="7">
    <location>
        <begin position="214"/>
        <end position="397"/>
    </location>
</feature>
<reference evidence="9 10" key="1">
    <citation type="submission" date="2022-01" db="EMBL/GenBank/DDBJ databases">
        <title>Collection of gut derived symbiotic bacterial strains cultured from healthy donors.</title>
        <authorList>
            <person name="Lin H."/>
            <person name="Kohout C."/>
            <person name="Waligurski E."/>
            <person name="Pamer E.G."/>
        </authorList>
    </citation>
    <scope>NUCLEOTIDE SEQUENCE [LARGE SCALE GENOMIC DNA]</scope>
    <source>
        <strain evidence="9 10">DFI.3.7</strain>
    </source>
</reference>
<comment type="caution">
    <text evidence="9">The sequence shown here is derived from an EMBL/GenBank/DDBJ whole genome shotgun (WGS) entry which is preliminary data.</text>
</comment>
<dbReference type="InterPro" id="IPR013762">
    <property type="entry name" value="Integrase-like_cat_sf"/>
</dbReference>
<gene>
    <name evidence="9" type="ORF">L0P79_05965</name>
</gene>
<keyword evidence="3" id="KW-0229">DNA integration</keyword>
<name>A0ABS9M755_9FIRM</name>
<evidence type="ECO:0000256" key="5">
    <source>
        <dbReference type="ARBA" id="ARBA00023172"/>
    </source>
</evidence>
<dbReference type="Gene3D" id="1.10.443.10">
    <property type="entry name" value="Intergrase catalytic core"/>
    <property type="match status" value="1"/>
</dbReference>
<evidence type="ECO:0000256" key="1">
    <source>
        <dbReference type="ARBA" id="ARBA00003283"/>
    </source>
</evidence>
<protein>
    <submittedName>
        <fullName evidence="9">Site-specific integrase</fullName>
    </submittedName>
</protein>
<comment type="similarity">
    <text evidence="2">Belongs to the 'phage' integrase family.</text>
</comment>
<evidence type="ECO:0000256" key="2">
    <source>
        <dbReference type="ARBA" id="ARBA00008857"/>
    </source>
</evidence>
<dbReference type="InterPro" id="IPR002104">
    <property type="entry name" value="Integrase_catalytic"/>
</dbReference>
<dbReference type="InterPro" id="IPR004107">
    <property type="entry name" value="Integrase_SAM-like_N"/>
</dbReference>
<dbReference type="Proteomes" id="UP001200313">
    <property type="component" value="Unassembled WGS sequence"/>
</dbReference>
<evidence type="ECO:0000313" key="10">
    <source>
        <dbReference type="Proteomes" id="UP001200313"/>
    </source>
</evidence>
<dbReference type="InterPro" id="IPR011010">
    <property type="entry name" value="DNA_brk_join_enz"/>
</dbReference>
<dbReference type="SUPFAM" id="SSF56349">
    <property type="entry name" value="DNA breaking-rejoining enzymes"/>
    <property type="match status" value="1"/>
</dbReference>
<evidence type="ECO:0000259" key="8">
    <source>
        <dbReference type="PROSITE" id="PS51900"/>
    </source>
</evidence>
<keyword evidence="10" id="KW-1185">Reference proteome</keyword>
<organism evidence="9 10">
    <name type="scientific">Intestinimonas massiliensis</name>
    <name type="common">ex Afouda et al. 2020</name>
    <dbReference type="NCBI Taxonomy" id="1673721"/>
    <lineage>
        <taxon>Bacteria</taxon>
        <taxon>Bacillati</taxon>
        <taxon>Bacillota</taxon>
        <taxon>Clostridia</taxon>
        <taxon>Eubacteriales</taxon>
        <taxon>Intestinimonas</taxon>
    </lineage>
</organism>
<dbReference type="InterPro" id="IPR010998">
    <property type="entry name" value="Integrase_recombinase_N"/>
</dbReference>
<sequence>MGILPNKLIKDLIDKGAVTLKEQGYSIRSSEYTLLTWKQFQEFCNKKGYETYLPSHKDEFITELGKCTPPLRQSTIDRKAGSMKMLDLLATKGTWGKGMLNPLQELLPEFNSFLDAQEEYLIKTGYSECTRETMRNYISVVMRYFQNAGITKLEELNSSHVSAYLLTLRGHAKSTVRCELSRLRKFLSYLYLLGYTSENLAPHVPEYRLGQAQSIIKIWESEEINAVLETVNRASPKGKRDYAFITIAAELGVRSKDICNLKLSDIDWELCSISFVQSKTGKPNTLPLSEKVGSAIIDYLHIRPQTKCEYLFVSLNPPYGKMKSIHSAFHRYVARSGVKVPIHAHHGLHSLRATVATKLLSADVSPDIIFSFLGHSDRESLGHYIRLDIENLRECALSFEDGDLL</sequence>
<keyword evidence="4 6" id="KW-0238">DNA-binding</keyword>
<evidence type="ECO:0000256" key="3">
    <source>
        <dbReference type="ARBA" id="ARBA00022908"/>
    </source>
</evidence>
<evidence type="ECO:0000256" key="6">
    <source>
        <dbReference type="PROSITE-ProRule" id="PRU01248"/>
    </source>
</evidence>
<dbReference type="RefSeq" id="WP_238073583.1">
    <property type="nucleotide sequence ID" value="NZ_JAKNJB010000008.1"/>
</dbReference>
<dbReference type="PROSITE" id="PS51900">
    <property type="entry name" value="CB"/>
    <property type="match status" value="1"/>
</dbReference>
<dbReference type="EMBL" id="JAKNJB010000008">
    <property type="protein sequence ID" value="MCG4526623.1"/>
    <property type="molecule type" value="Genomic_DNA"/>
</dbReference>
<dbReference type="PROSITE" id="PS51898">
    <property type="entry name" value="TYR_RECOMBINASE"/>
    <property type="match status" value="1"/>
</dbReference>